<dbReference type="PANTHER" id="PTHR34310">
    <property type="entry name" value="DUF427 DOMAIN PROTEIN (AFU_ORTHOLOGUE AFUA_3G02220)"/>
    <property type="match status" value="1"/>
</dbReference>
<dbReference type="PANTHER" id="PTHR34310:SF9">
    <property type="entry name" value="BLR5716 PROTEIN"/>
    <property type="match status" value="1"/>
</dbReference>
<organism evidence="2">
    <name type="scientific">hydrothermal vent metagenome</name>
    <dbReference type="NCBI Taxonomy" id="652676"/>
    <lineage>
        <taxon>unclassified sequences</taxon>
        <taxon>metagenomes</taxon>
        <taxon>ecological metagenomes</taxon>
    </lineage>
</organism>
<sequence length="250" mass="28441">MAATRPKMQIEPAFQRIRAIAGPHTIADSTNVKLVWETKYYPTFFFPVDDVALDLMVGTDEVDHSPRKGDAQLYDLTIGDGVRTAAARVYHESPVEDLVGYVALRWGAMDTWYEEDEEMFVHARDPYTRIDILQSSRNIRVEIDGVTVADSNMPRVLLETRLPRRFYLPQTDVRMDLLTPSDLHTECPYKGIASYWNVTIDGTVHENVVWGYPFPTLESATIAGYVAFWDEKLDVYVDGVLQGKPKTVFS</sequence>
<feature type="domain" description="DUF427" evidence="1">
    <location>
        <begin position="139"/>
        <end position="231"/>
    </location>
</feature>
<accession>A0A3B0SSA9</accession>
<feature type="domain" description="DUF427" evidence="1">
    <location>
        <begin position="17"/>
        <end position="104"/>
    </location>
</feature>
<dbReference type="Gene3D" id="2.170.150.40">
    <property type="entry name" value="Domain of unknown function (DUF427)"/>
    <property type="match status" value="2"/>
</dbReference>
<name>A0A3B0SSA9_9ZZZZ</name>
<dbReference type="InterPro" id="IPR038694">
    <property type="entry name" value="DUF427_sf"/>
</dbReference>
<gene>
    <name evidence="2" type="ORF">MNBD_ACTINO02-2153</name>
</gene>
<dbReference type="EMBL" id="UOEK01000311">
    <property type="protein sequence ID" value="VAW05152.1"/>
    <property type="molecule type" value="Genomic_DNA"/>
</dbReference>
<dbReference type="AlphaFoldDB" id="A0A3B0SSA9"/>
<protein>
    <recommendedName>
        <fullName evidence="1">DUF427 domain-containing protein</fullName>
    </recommendedName>
</protein>
<reference evidence="2" key="1">
    <citation type="submission" date="2018-06" db="EMBL/GenBank/DDBJ databases">
        <authorList>
            <person name="Zhirakovskaya E."/>
        </authorList>
    </citation>
    <scope>NUCLEOTIDE SEQUENCE</scope>
</reference>
<proteinExistence type="predicted"/>
<evidence type="ECO:0000313" key="2">
    <source>
        <dbReference type="EMBL" id="VAW05152.1"/>
    </source>
</evidence>
<dbReference type="Pfam" id="PF04248">
    <property type="entry name" value="NTP_transf_9"/>
    <property type="match status" value="2"/>
</dbReference>
<dbReference type="InterPro" id="IPR007361">
    <property type="entry name" value="DUF427"/>
</dbReference>
<evidence type="ECO:0000259" key="1">
    <source>
        <dbReference type="Pfam" id="PF04248"/>
    </source>
</evidence>